<evidence type="ECO:0000313" key="2">
    <source>
        <dbReference type="EMBL" id="KAJ8879667.1"/>
    </source>
</evidence>
<reference evidence="2 3" key="1">
    <citation type="submission" date="2023-02" db="EMBL/GenBank/DDBJ databases">
        <title>LHISI_Scaffold_Assembly.</title>
        <authorList>
            <person name="Stuart O.P."/>
            <person name="Cleave R."/>
            <person name="Magrath M.J.L."/>
            <person name="Mikheyev A.S."/>
        </authorList>
    </citation>
    <scope>NUCLEOTIDE SEQUENCE [LARGE SCALE GENOMIC DNA]</scope>
    <source>
        <strain evidence="2">Daus_M_001</strain>
        <tissue evidence="2">Leg muscle</tissue>
    </source>
</reference>
<comment type="caution">
    <text evidence="2">The sequence shown here is derived from an EMBL/GenBank/DDBJ whole genome shotgun (WGS) entry which is preliminary data.</text>
</comment>
<proteinExistence type="predicted"/>
<protein>
    <submittedName>
        <fullName evidence="2">Uncharacterized protein</fullName>
    </submittedName>
</protein>
<sequence length="505" mass="56933">MFIVKAEASEHMAAPEFGFQSPAGFTEWWVQQFGARIKQRIETCLHLYIANGWLNTENAGWRWQGRSVKEEKRVGRVTLDFRRWESYRTMPLIGGFSRGSLVCPALSFRCCSILASITHIGSQELDNCCFRLASPLLPVSTVYFPQSFSSAPLVLSPYQPRGEWRGRVCVFYRRQPSGSKTSLKWADAAPDGPAPPRDETSAAAGTLRAGMFVWCFLVSRRFIPISCDDNDIYKMIFNYRYKRRPTVKRASRQGESCSIPGGVASREGSLPDFRMWESCRTMPLVGGFFLGVLPFLPVLSFRRCSSFIGSQDLDVKNRPDHFTHAQLPLWTRERERERERGRRVPRAGRRLVSVGTPLPSHPSRLGAVLMTTRRPVSRETRSTAPAARMAISSLPGDLPYLFEHTQQRAAWDTAPELTATSCGYNSSHPVWHALYECLQYIHGDSSPFLLQPFHEVSNGFWPRLTSPHPAIQFVPNMFYRVVVGALHGPVHSANIVVGVPLHSSP</sequence>
<name>A0ABQ9H5V7_9NEOP</name>
<dbReference type="EMBL" id="JARBHB010000007">
    <property type="protein sequence ID" value="KAJ8879667.1"/>
    <property type="molecule type" value="Genomic_DNA"/>
</dbReference>
<evidence type="ECO:0000256" key="1">
    <source>
        <dbReference type="SAM" id="MobiDB-lite"/>
    </source>
</evidence>
<organism evidence="2 3">
    <name type="scientific">Dryococelus australis</name>
    <dbReference type="NCBI Taxonomy" id="614101"/>
    <lineage>
        <taxon>Eukaryota</taxon>
        <taxon>Metazoa</taxon>
        <taxon>Ecdysozoa</taxon>
        <taxon>Arthropoda</taxon>
        <taxon>Hexapoda</taxon>
        <taxon>Insecta</taxon>
        <taxon>Pterygota</taxon>
        <taxon>Neoptera</taxon>
        <taxon>Polyneoptera</taxon>
        <taxon>Phasmatodea</taxon>
        <taxon>Verophasmatodea</taxon>
        <taxon>Anareolatae</taxon>
        <taxon>Phasmatidae</taxon>
        <taxon>Eurycanthinae</taxon>
        <taxon>Dryococelus</taxon>
    </lineage>
</organism>
<keyword evidence="3" id="KW-1185">Reference proteome</keyword>
<accession>A0ABQ9H5V7</accession>
<dbReference type="Proteomes" id="UP001159363">
    <property type="component" value="Chromosome 6"/>
</dbReference>
<feature type="region of interest" description="Disordered" evidence="1">
    <location>
        <begin position="181"/>
        <end position="200"/>
    </location>
</feature>
<evidence type="ECO:0000313" key="3">
    <source>
        <dbReference type="Proteomes" id="UP001159363"/>
    </source>
</evidence>
<gene>
    <name evidence="2" type="ORF">PR048_020275</name>
</gene>